<feature type="region of interest" description="Disordered" evidence="7">
    <location>
        <begin position="93"/>
        <end position="165"/>
    </location>
</feature>
<dbReference type="PROSITE" id="PS50076">
    <property type="entry name" value="DNAJ_2"/>
    <property type="match status" value="1"/>
</dbReference>
<feature type="compositionally biased region" description="Polar residues" evidence="7">
    <location>
        <begin position="268"/>
        <end position="286"/>
    </location>
</feature>
<dbReference type="SMART" id="SM00271">
    <property type="entry name" value="DnaJ"/>
    <property type="match status" value="1"/>
</dbReference>
<keyword evidence="10" id="KW-1185">Reference proteome</keyword>
<organism evidence="9 10">
    <name type="scientific">Orchesella dallaii</name>
    <dbReference type="NCBI Taxonomy" id="48710"/>
    <lineage>
        <taxon>Eukaryota</taxon>
        <taxon>Metazoa</taxon>
        <taxon>Ecdysozoa</taxon>
        <taxon>Arthropoda</taxon>
        <taxon>Hexapoda</taxon>
        <taxon>Collembola</taxon>
        <taxon>Entomobryomorpha</taxon>
        <taxon>Entomobryoidea</taxon>
        <taxon>Orchesellidae</taxon>
        <taxon>Orchesellinae</taxon>
        <taxon>Orchesella</taxon>
    </lineage>
</organism>
<dbReference type="SUPFAM" id="SSF46565">
    <property type="entry name" value="Chaperone J-domain"/>
    <property type="match status" value="1"/>
</dbReference>
<feature type="compositionally biased region" description="Polar residues" evidence="7">
    <location>
        <begin position="299"/>
        <end position="312"/>
    </location>
</feature>
<evidence type="ECO:0000256" key="2">
    <source>
        <dbReference type="ARBA" id="ARBA00004496"/>
    </source>
</evidence>
<dbReference type="InterPro" id="IPR052094">
    <property type="entry name" value="Pre-mRNA-splicing_ERAD"/>
</dbReference>
<dbReference type="PRINTS" id="PR00625">
    <property type="entry name" value="JDOMAIN"/>
</dbReference>
<dbReference type="InterPro" id="IPR035979">
    <property type="entry name" value="RBD_domain_sf"/>
</dbReference>
<keyword evidence="3" id="KW-0963">Cytoplasm</keyword>
<sequence>MLSIQSNSLGRDQSSTMAQKRKITDQNLYELLGVLSSATEQDIKKAYRKKALKCHPDKNPDNPKAAELFHELSEVLGILTDVKAREAYDRTLKAKEQAKERHRELDAKRKKLKEDLERREQAAKDEANARASSKKSYSTAGSTLSEEESLQKEVDRLRKEGSRALREEQELIRQQILKEQEGKFSFLSSEDSVKEAEGPRIKVKWGKNNSPKSYDNLMKIFSKYGKVATLVVGKKSAIVEFGNQTDADKAFEGEGKNSSDLQLEWLSKGSTSKSNGEQNSSSNSTAVPVFKPIPMTGQGLPSTKASGATSQPMNAASFADFEAMILGKLSAAAAAQKQNSDVSSSTPDSNT</sequence>
<feature type="domain" description="J" evidence="8">
    <location>
        <begin position="27"/>
        <end position="92"/>
    </location>
</feature>
<feature type="region of interest" description="Disordered" evidence="7">
    <location>
        <begin position="250"/>
        <end position="312"/>
    </location>
</feature>
<accession>A0ABP1S6J2</accession>
<keyword evidence="5" id="KW-0143">Chaperone</keyword>
<comment type="caution">
    <text evidence="9">The sequence shown here is derived from an EMBL/GenBank/DDBJ whole genome shotgun (WGS) entry which is preliminary data.</text>
</comment>
<dbReference type="PANTHER" id="PTHR44313">
    <property type="entry name" value="DNAJ HOMOLOG SUBFAMILY C MEMBER 17"/>
    <property type="match status" value="1"/>
</dbReference>
<feature type="compositionally biased region" description="Polar residues" evidence="7">
    <location>
        <begin position="1"/>
        <end position="18"/>
    </location>
</feature>
<dbReference type="Proteomes" id="UP001642540">
    <property type="component" value="Unassembled WGS sequence"/>
</dbReference>
<dbReference type="InterPro" id="IPR012677">
    <property type="entry name" value="Nucleotide-bd_a/b_plait_sf"/>
</dbReference>
<keyword evidence="6" id="KW-0539">Nucleus</keyword>
<protein>
    <recommendedName>
        <fullName evidence="8">J domain-containing protein</fullName>
    </recommendedName>
</protein>
<dbReference type="Gene3D" id="1.10.287.110">
    <property type="entry name" value="DnaJ domain"/>
    <property type="match status" value="1"/>
</dbReference>
<evidence type="ECO:0000256" key="5">
    <source>
        <dbReference type="ARBA" id="ARBA00023186"/>
    </source>
</evidence>
<feature type="compositionally biased region" description="Basic and acidic residues" evidence="7">
    <location>
        <begin position="149"/>
        <end position="165"/>
    </location>
</feature>
<feature type="compositionally biased region" description="Polar residues" evidence="7">
    <location>
        <begin position="130"/>
        <end position="144"/>
    </location>
</feature>
<evidence type="ECO:0000256" key="4">
    <source>
        <dbReference type="ARBA" id="ARBA00022884"/>
    </source>
</evidence>
<dbReference type="CDD" id="cd06257">
    <property type="entry name" value="DnaJ"/>
    <property type="match status" value="1"/>
</dbReference>
<evidence type="ECO:0000259" key="8">
    <source>
        <dbReference type="PROSITE" id="PS50076"/>
    </source>
</evidence>
<evidence type="ECO:0000256" key="6">
    <source>
        <dbReference type="ARBA" id="ARBA00023242"/>
    </source>
</evidence>
<dbReference type="PANTHER" id="PTHR44313:SF1">
    <property type="entry name" value="DNAJ HOMOLOG SUBFAMILY C MEMBER 17"/>
    <property type="match status" value="1"/>
</dbReference>
<comment type="subcellular location">
    <subcellularLocation>
        <location evidence="2">Cytoplasm</location>
    </subcellularLocation>
    <subcellularLocation>
        <location evidence="1">Nucleus</location>
    </subcellularLocation>
</comment>
<feature type="compositionally biased region" description="Basic and acidic residues" evidence="7">
    <location>
        <begin position="93"/>
        <end position="128"/>
    </location>
</feature>
<dbReference type="InterPro" id="IPR001623">
    <property type="entry name" value="DnaJ_domain"/>
</dbReference>
<evidence type="ECO:0000313" key="9">
    <source>
        <dbReference type="EMBL" id="CAL8144111.1"/>
    </source>
</evidence>
<keyword evidence="4" id="KW-0694">RNA-binding</keyword>
<evidence type="ECO:0000313" key="10">
    <source>
        <dbReference type="Proteomes" id="UP001642540"/>
    </source>
</evidence>
<feature type="region of interest" description="Disordered" evidence="7">
    <location>
        <begin position="1"/>
        <end position="21"/>
    </location>
</feature>
<reference evidence="9 10" key="1">
    <citation type="submission" date="2024-08" db="EMBL/GenBank/DDBJ databases">
        <authorList>
            <person name="Cucini C."/>
            <person name="Frati F."/>
        </authorList>
    </citation>
    <scope>NUCLEOTIDE SEQUENCE [LARGE SCALE GENOMIC DNA]</scope>
</reference>
<evidence type="ECO:0000256" key="7">
    <source>
        <dbReference type="SAM" id="MobiDB-lite"/>
    </source>
</evidence>
<evidence type="ECO:0000256" key="3">
    <source>
        <dbReference type="ARBA" id="ARBA00022490"/>
    </source>
</evidence>
<dbReference type="Pfam" id="PF00076">
    <property type="entry name" value="RRM_1"/>
    <property type="match status" value="1"/>
</dbReference>
<name>A0ABP1S6J2_9HEXA</name>
<dbReference type="Gene3D" id="3.30.70.330">
    <property type="match status" value="1"/>
</dbReference>
<proteinExistence type="predicted"/>
<dbReference type="InterPro" id="IPR000504">
    <property type="entry name" value="RRM_dom"/>
</dbReference>
<feature type="compositionally biased region" description="Polar residues" evidence="7">
    <location>
        <begin position="336"/>
        <end position="351"/>
    </location>
</feature>
<gene>
    <name evidence="9" type="ORF">ODALV1_LOCUS30085</name>
</gene>
<feature type="region of interest" description="Disordered" evidence="7">
    <location>
        <begin position="332"/>
        <end position="351"/>
    </location>
</feature>
<dbReference type="InterPro" id="IPR036869">
    <property type="entry name" value="J_dom_sf"/>
</dbReference>
<dbReference type="Pfam" id="PF00226">
    <property type="entry name" value="DnaJ"/>
    <property type="match status" value="1"/>
</dbReference>
<dbReference type="SUPFAM" id="SSF54928">
    <property type="entry name" value="RNA-binding domain, RBD"/>
    <property type="match status" value="1"/>
</dbReference>
<dbReference type="EMBL" id="CAXLJM020000160">
    <property type="protein sequence ID" value="CAL8144111.1"/>
    <property type="molecule type" value="Genomic_DNA"/>
</dbReference>
<evidence type="ECO:0000256" key="1">
    <source>
        <dbReference type="ARBA" id="ARBA00004123"/>
    </source>
</evidence>